<dbReference type="GO" id="GO:0032259">
    <property type="term" value="P:methylation"/>
    <property type="evidence" value="ECO:0007669"/>
    <property type="project" value="UniProtKB-KW"/>
</dbReference>
<dbReference type="Gene3D" id="3.40.50.150">
    <property type="entry name" value="Vaccinia Virus protein VP39"/>
    <property type="match status" value="1"/>
</dbReference>
<dbReference type="InterPro" id="IPR041698">
    <property type="entry name" value="Methyltransf_25"/>
</dbReference>
<evidence type="ECO:0000259" key="3">
    <source>
        <dbReference type="Pfam" id="PF13649"/>
    </source>
</evidence>
<dbReference type="AlphaFoldDB" id="A0A4S8I0V3"/>
<evidence type="ECO:0000256" key="2">
    <source>
        <dbReference type="ARBA" id="ARBA00022679"/>
    </source>
</evidence>
<evidence type="ECO:0000313" key="5">
    <source>
        <dbReference type="Proteomes" id="UP000306918"/>
    </source>
</evidence>
<gene>
    <name evidence="4" type="ORF">FAM09_09520</name>
</gene>
<dbReference type="PANTHER" id="PTHR43861">
    <property type="entry name" value="TRANS-ACONITATE 2-METHYLTRANSFERASE-RELATED"/>
    <property type="match status" value="1"/>
</dbReference>
<dbReference type="PANTHER" id="PTHR43861:SF1">
    <property type="entry name" value="TRANS-ACONITATE 2-METHYLTRANSFERASE"/>
    <property type="match status" value="1"/>
</dbReference>
<proteinExistence type="predicted"/>
<evidence type="ECO:0000256" key="1">
    <source>
        <dbReference type="ARBA" id="ARBA00022603"/>
    </source>
</evidence>
<dbReference type="RefSeq" id="WP_136576867.1">
    <property type="nucleotide sequence ID" value="NZ_STFF01000002.1"/>
</dbReference>
<reference evidence="4 5" key="1">
    <citation type="submission" date="2019-04" db="EMBL/GenBank/DDBJ databases">
        <title>Niastella caeni sp. nov., isolated from activated sludge.</title>
        <authorList>
            <person name="Sheng M."/>
        </authorList>
    </citation>
    <scope>NUCLEOTIDE SEQUENCE [LARGE SCALE GENOMIC DNA]</scope>
    <source>
        <strain evidence="4 5">HX-2-15</strain>
    </source>
</reference>
<dbReference type="Proteomes" id="UP000306918">
    <property type="component" value="Unassembled WGS sequence"/>
</dbReference>
<name>A0A4S8I0V3_9BACT</name>
<dbReference type="InterPro" id="IPR029063">
    <property type="entry name" value="SAM-dependent_MTases_sf"/>
</dbReference>
<keyword evidence="2 4" id="KW-0808">Transferase</keyword>
<dbReference type="OrthoDB" id="529208at2"/>
<protein>
    <submittedName>
        <fullName evidence="4">Class I SAM-dependent methyltransferase</fullName>
    </submittedName>
</protein>
<dbReference type="GO" id="GO:0008168">
    <property type="term" value="F:methyltransferase activity"/>
    <property type="evidence" value="ECO:0007669"/>
    <property type="project" value="UniProtKB-KW"/>
</dbReference>
<evidence type="ECO:0000313" key="4">
    <source>
        <dbReference type="EMBL" id="THU40114.1"/>
    </source>
</evidence>
<organism evidence="4 5">
    <name type="scientific">Niastella caeni</name>
    <dbReference type="NCBI Taxonomy" id="2569763"/>
    <lineage>
        <taxon>Bacteria</taxon>
        <taxon>Pseudomonadati</taxon>
        <taxon>Bacteroidota</taxon>
        <taxon>Chitinophagia</taxon>
        <taxon>Chitinophagales</taxon>
        <taxon>Chitinophagaceae</taxon>
        <taxon>Niastella</taxon>
    </lineage>
</organism>
<keyword evidence="5" id="KW-1185">Reference proteome</keyword>
<keyword evidence="1 4" id="KW-0489">Methyltransferase</keyword>
<sequence length="273" mass="31569">MNEHKYMNYEQQAAAAFSKQSAIFDDLYSGNTIVQYKRKRVRQHVQQYLAPGSSILELNAGTGEDAVYFAQQGYRVHATDIAAGMQQALKNKIELHGLQQFVSSEICSFTELNKLQHKGPYDMIFSNFAGLNCTDQLNNVLLTFAPLLKPDGIVTLVILPKFCLWETLLAFKGKTKTAFRRFFSNKGASAHIEGHYFKCWYYNPSYIKRVLHNTFEVLSIEGLCTIVPPSYIELFPEKHPAAWQWLQKKEDQWKQAWPWKYIGDYYIITLKKK</sequence>
<dbReference type="Pfam" id="PF13649">
    <property type="entry name" value="Methyltransf_25"/>
    <property type="match status" value="1"/>
</dbReference>
<accession>A0A4S8I0V3</accession>
<dbReference type="CDD" id="cd02440">
    <property type="entry name" value="AdoMet_MTases"/>
    <property type="match status" value="1"/>
</dbReference>
<dbReference type="SUPFAM" id="SSF53335">
    <property type="entry name" value="S-adenosyl-L-methionine-dependent methyltransferases"/>
    <property type="match status" value="1"/>
</dbReference>
<feature type="domain" description="Methyltransferase" evidence="3">
    <location>
        <begin position="55"/>
        <end position="152"/>
    </location>
</feature>
<dbReference type="EMBL" id="STFF01000002">
    <property type="protein sequence ID" value="THU40114.1"/>
    <property type="molecule type" value="Genomic_DNA"/>
</dbReference>
<comment type="caution">
    <text evidence="4">The sequence shown here is derived from an EMBL/GenBank/DDBJ whole genome shotgun (WGS) entry which is preliminary data.</text>
</comment>